<evidence type="ECO:0000256" key="1">
    <source>
        <dbReference type="SAM" id="Phobius"/>
    </source>
</evidence>
<keyword evidence="1" id="KW-0812">Transmembrane</keyword>
<evidence type="ECO:0000313" key="4">
    <source>
        <dbReference type="Proteomes" id="UP000199051"/>
    </source>
</evidence>
<dbReference type="GO" id="GO:0004435">
    <property type="term" value="F:phosphatidylinositol-4,5-bisphosphate phospholipase C activity"/>
    <property type="evidence" value="ECO:0007669"/>
    <property type="project" value="InterPro"/>
</dbReference>
<keyword evidence="4" id="KW-1185">Reference proteome</keyword>
<protein>
    <recommendedName>
        <fullName evidence="2">PI-PLC Y-box domain-containing protein</fullName>
    </recommendedName>
</protein>
<feature type="transmembrane region" description="Helical" evidence="1">
    <location>
        <begin position="121"/>
        <end position="140"/>
    </location>
</feature>
<dbReference type="InterPro" id="IPR001711">
    <property type="entry name" value="PLipase_C_Pinositol-sp_Y"/>
</dbReference>
<dbReference type="Proteomes" id="UP000199051">
    <property type="component" value="Unassembled WGS sequence"/>
</dbReference>
<evidence type="ECO:0000259" key="2">
    <source>
        <dbReference type="PROSITE" id="PS50008"/>
    </source>
</evidence>
<dbReference type="PROSITE" id="PS50008">
    <property type="entry name" value="PIPLC_Y_DOMAIN"/>
    <property type="match status" value="1"/>
</dbReference>
<dbReference type="GO" id="GO:0006629">
    <property type="term" value="P:lipid metabolic process"/>
    <property type="evidence" value="ECO:0007669"/>
    <property type="project" value="InterPro"/>
</dbReference>
<gene>
    <name evidence="3" type="ORF">SAMN04487818_107406</name>
</gene>
<feature type="domain" description="PI-PLC Y-box" evidence="2">
    <location>
        <begin position="98"/>
        <end position="130"/>
    </location>
</feature>
<keyword evidence="1" id="KW-1133">Transmembrane helix</keyword>
<sequence>MTSMDVGRGWSAWWLRGAAGLAAAGMLLDLGLSGVSTVMLAIAALLALASVLLPASPAPLVLICCAALSVALTGDDPLRPAVLVLIPLVHALHLTCALAGLLPRGARFDPAALRPTLRRAAGVQAVALGLAGVAAVLPATRTPEPVELIALLSIAGLALLVITARRGGR</sequence>
<accession>A0A1H9URE7</accession>
<proteinExistence type="predicted"/>
<feature type="transmembrane region" description="Helical" evidence="1">
    <location>
        <begin position="39"/>
        <end position="72"/>
    </location>
</feature>
<keyword evidence="1" id="KW-0472">Membrane</keyword>
<organism evidence="3 4">
    <name type="scientific">Actinokineospora terrae</name>
    <dbReference type="NCBI Taxonomy" id="155974"/>
    <lineage>
        <taxon>Bacteria</taxon>
        <taxon>Bacillati</taxon>
        <taxon>Actinomycetota</taxon>
        <taxon>Actinomycetes</taxon>
        <taxon>Pseudonocardiales</taxon>
        <taxon>Pseudonocardiaceae</taxon>
        <taxon>Actinokineospora</taxon>
    </lineage>
</organism>
<dbReference type="STRING" id="155974.SAMN04487818_107406"/>
<dbReference type="GO" id="GO:0035556">
    <property type="term" value="P:intracellular signal transduction"/>
    <property type="evidence" value="ECO:0007669"/>
    <property type="project" value="InterPro"/>
</dbReference>
<dbReference type="EMBL" id="FOGI01000007">
    <property type="protein sequence ID" value="SES11593.1"/>
    <property type="molecule type" value="Genomic_DNA"/>
</dbReference>
<feature type="transmembrane region" description="Helical" evidence="1">
    <location>
        <begin position="146"/>
        <end position="164"/>
    </location>
</feature>
<name>A0A1H9URE7_9PSEU</name>
<feature type="transmembrane region" description="Helical" evidence="1">
    <location>
        <begin position="78"/>
        <end position="101"/>
    </location>
</feature>
<evidence type="ECO:0000313" key="3">
    <source>
        <dbReference type="EMBL" id="SES11593.1"/>
    </source>
</evidence>
<dbReference type="AlphaFoldDB" id="A0A1H9URE7"/>
<feature type="transmembrane region" description="Helical" evidence="1">
    <location>
        <begin position="12"/>
        <end position="32"/>
    </location>
</feature>
<reference evidence="4" key="1">
    <citation type="submission" date="2016-10" db="EMBL/GenBank/DDBJ databases">
        <authorList>
            <person name="Varghese N."/>
            <person name="Submissions S."/>
        </authorList>
    </citation>
    <scope>NUCLEOTIDE SEQUENCE [LARGE SCALE GENOMIC DNA]</scope>
    <source>
        <strain evidence="4">DSM 44260</strain>
    </source>
</reference>
<dbReference type="RefSeq" id="WP_143073537.1">
    <property type="nucleotide sequence ID" value="NZ_FOGI01000007.1"/>
</dbReference>